<name>A0AAD5RT30_9PEZI</name>
<keyword evidence="2" id="KW-1185">Reference proteome</keyword>
<dbReference type="EMBL" id="JAKWBI020000093">
    <property type="protein sequence ID" value="KAJ2903032.1"/>
    <property type="molecule type" value="Genomic_DNA"/>
</dbReference>
<dbReference type="Proteomes" id="UP001201980">
    <property type="component" value="Unassembled WGS sequence"/>
</dbReference>
<dbReference type="AlphaFoldDB" id="A0AAD5RT30"/>
<evidence type="ECO:0000313" key="1">
    <source>
        <dbReference type="EMBL" id="KAJ2903032.1"/>
    </source>
</evidence>
<dbReference type="SUPFAM" id="SSF52540">
    <property type="entry name" value="P-loop containing nucleoside triphosphate hydrolases"/>
    <property type="match status" value="1"/>
</dbReference>
<proteinExistence type="predicted"/>
<dbReference type="Gene3D" id="3.40.50.300">
    <property type="entry name" value="P-loop containing nucleotide triphosphate hydrolases"/>
    <property type="match status" value="1"/>
</dbReference>
<gene>
    <name evidence="1" type="ORF">MKZ38_010538</name>
</gene>
<organism evidence="1 2">
    <name type="scientific">Zalerion maritima</name>
    <dbReference type="NCBI Taxonomy" id="339359"/>
    <lineage>
        <taxon>Eukaryota</taxon>
        <taxon>Fungi</taxon>
        <taxon>Dikarya</taxon>
        <taxon>Ascomycota</taxon>
        <taxon>Pezizomycotina</taxon>
        <taxon>Sordariomycetes</taxon>
        <taxon>Lulworthiomycetidae</taxon>
        <taxon>Lulworthiales</taxon>
        <taxon>Lulworthiaceae</taxon>
        <taxon>Zalerion</taxon>
    </lineage>
</organism>
<comment type="caution">
    <text evidence="1">The sequence shown here is derived from an EMBL/GenBank/DDBJ whole genome shotgun (WGS) entry which is preliminary data.</text>
</comment>
<accession>A0AAD5RT30</accession>
<dbReference type="InterPro" id="IPR027417">
    <property type="entry name" value="P-loop_NTPase"/>
</dbReference>
<protein>
    <submittedName>
        <fullName evidence="1">Uncharacterized protein</fullName>
    </submittedName>
</protein>
<evidence type="ECO:0000313" key="2">
    <source>
        <dbReference type="Proteomes" id="UP001201980"/>
    </source>
</evidence>
<reference evidence="1" key="1">
    <citation type="submission" date="2022-07" db="EMBL/GenBank/DDBJ databases">
        <title>Draft genome sequence of Zalerion maritima ATCC 34329, a (micro)plastics degrading marine fungus.</title>
        <authorList>
            <person name="Paco A."/>
            <person name="Goncalves M.F.M."/>
            <person name="Rocha-Santos T.A.P."/>
            <person name="Alves A."/>
        </authorList>
    </citation>
    <scope>NUCLEOTIDE SEQUENCE</scope>
    <source>
        <strain evidence="1">ATCC 34329</strain>
    </source>
</reference>
<sequence length="91" mass="10214">MGNYYVNQNLMNPGATITVLMVGPSGAGKTKFLERISKLSQYPNPPPSARFVQPWHPTCTPTSYYIDLPITTYQMFEADTHHKVDENAPLI</sequence>